<dbReference type="PANTHER" id="PTHR20859:SF53">
    <property type="entry name" value="INTERLEUKIN-22 RECEPTOR SUBUNIT ALPHA-1"/>
    <property type="match status" value="1"/>
</dbReference>
<dbReference type="Proteomes" id="UP000823561">
    <property type="component" value="Chromosome 3"/>
</dbReference>
<evidence type="ECO:0000256" key="1">
    <source>
        <dbReference type="SAM" id="MobiDB-lite"/>
    </source>
</evidence>
<dbReference type="Pfam" id="PF09294">
    <property type="entry name" value="Interfer-bind"/>
    <property type="match status" value="1"/>
</dbReference>
<protein>
    <submittedName>
        <fullName evidence="6">Uncharacterized protein</fullName>
    </submittedName>
</protein>
<evidence type="ECO:0000256" key="3">
    <source>
        <dbReference type="SAM" id="SignalP"/>
    </source>
</evidence>
<evidence type="ECO:0000313" key="6">
    <source>
        <dbReference type="EMBL" id="KAG5282858.1"/>
    </source>
</evidence>
<dbReference type="InterPro" id="IPR015373">
    <property type="entry name" value="Interferon/interleukin_rcp_dom"/>
</dbReference>
<organism evidence="6 7">
    <name type="scientific">Alosa alosa</name>
    <name type="common">allis shad</name>
    <dbReference type="NCBI Taxonomy" id="278164"/>
    <lineage>
        <taxon>Eukaryota</taxon>
        <taxon>Metazoa</taxon>
        <taxon>Chordata</taxon>
        <taxon>Craniata</taxon>
        <taxon>Vertebrata</taxon>
        <taxon>Euteleostomi</taxon>
        <taxon>Actinopterygii</taxon>
        <taxon>Neopterygii</taxon>
        <taxon>Teleostei</taxon>
        <taxon>Clupei</taxon>
        <taxon>Clupeiformes</taxon>
        <taxon>Clupeoidei</taxon>
        <taxon>Clupeidae</taxon>
        <taxon>Alosa</taxon>
    </lineage>
</organism>
<dbReference type="InterPro" id="IPR050650">
    <property type="entry name" value="Type-II_Cytokine-TF_Rcpt"/>
</dbReference>
<accession>A0AAV6H6B0</accession>
<keyword evidence="2" id="KW-0812">Transmembrane</keyword>
<keyword evidence="2" id="KW-1133">Transmembrane helix</keyword>
<dbReference type="GO" id="GO:0004896">
    <property type="term" value="F:cytokine receptor activity"/>
    <property type="evidence" value="ECO:0007669"/>
    <property type="project" value="TreeGrafter"/>
</dbReference>
<dbReference type="InterPro" id="IPR003961">
    <property type="entry name" value="FN3_dom"/>
</dbReference>
<reference evidence="6" key="1">
    <citation type="submission" date="2020-10" db="EMBL/GenBank/DDBJ databases">
        <title>Chromosome-scale genome assembly of the Allis shad, Alosa alosa.</title>
        <authorList>
            <person name="Margot Z."/>
            <person name="Christophe K."/>
            <person name="Cabau C."/>
            <person name="Louis A."/>
            <person name="Berthelot C."/>
            <person name="Parey E."/>
            <person name="Roest Crollius H."/>
            <person name="Montfort J."/>
            <person name="Robinson-Rechavi M."/>
            <person name="Bucao C."/>
            <person name="Bouchez O."/>
            <person name="Gislard M."/>
            <person name="Lluch J."/>
            <person name="Milhes M."/>
            <person name="Lampietro C."/>
            <person name="Lopez Roques C."/>
            <person name="Donnadieu C."/>
            <person name="Braasch I."/>
            <person name="Desvignes T."/>
            <person name="Postlethwait J."/>
            <person name="Bobe J."/>
            <person name="Guiguen Y."/>
        </authorList>
    </citation>
    <scope>NUCLEOTIDE SEQUENCE</scope>
    <source>
        <strain evidence="6">M-15738</strain>
        <tissue evidence="6">Blood</tissue>
    </source>
</reference>
<feature type="transmembrane region" description="Helical" evidence="2">
    <location>
        <begin position="230"/>
        <end position="254"/>
    </location>
</feature>
<dbReference type="PANTHER" id="PTHR20859">
    <property type="entry name" value="INTERFERON/INTERLEUKIN RECEPTOR"/>
    <property type="match status" value="1"/>
</dbReference>
<dbReference type="AlphaFoldDB" id="A0AAV6H6B0"/>
<dbReference type="InterPro" id="IPR013783">
    <property type="entry name" value="Ig-like_fold"/>
</dbReference>
<dbReference type="Gene3D" id="2.60.40.10">
    <property type="entry name" value="Immunoglobulins"/>
    <property type="match status" value="1"/>
</dbReference>
<gene>
    <name evidence="6" type="ORF">AALO_G00035420</name>
</gene>
<sequence>MLPCFSWTLVMWTVQMLSTHTVVSLPPPVNVSIQSFNLEHKLTWLPGNATPTSTRFRVQSHRGSGLWLDVPGCVSLGESCDLSCDLTLFLEDAYDPYVMRVQAFSPALNATSPWTPSQTFHPIADTVLGPPVLQVSGCGACLQLHISPPTTRGQQQMINFLYHTLRVNLTRTRDRAQFSLSVQSGESMIGYLEPEAEYCVTVVVVTTSNLNIVPSHPHCVYTSPTSVNTVLVMVCVLTALSLMVALFFCAALLYSGLLLPHRKPLPKTLSSVSSLAGSPPWMSAQVHDPVHLITDQPEHTHTLISDQPEHTHTLISDQPEHTHTLISDQPEHTHTLISDHLATEEATHTASPHTPEAARSHTHRDMQGICEMQEEYGHLI</sequence>
<dbReference type="GO" id="GO:0005886">
    <property type="term" value="C:plasma membrane"/>
    <property type="evidence" value="ECO:0007669"/>
    <property type="project" value="TreeGrafter"/>
</dbReference>
<keyword evidence="3" id="KW-0732">Signal</keyword>
<dbReference type="InterPro" id="IPR036116">
    <property type="entry name" value="FN3_sf"/>
</dbReference>
<keyword evidence="2" id="KW-0472">Membrane</keyword>
<feature type="domain" description="Fibronectin type-III" evidence="4">
    <location>
        <begin position="9"/>
        <end position="107"/>
    </location>
</feature>
<feature type="signal peptide" evidence="3">
    <location>
        <begin position="1"/>
        <end position="24"/>
    </location>
</feature>
<keyword evidence="7" id="KW-1185">Reference proteome</keyword>
<name>A0AAV6H6B0_9TELE</name>
<dbReference type="SUPFAM" id="SSF49265">
    <property type="entry name" value="Fibronectin type III"/>
    <property type="match status" value="2"/>
</dbReference>
<evidence type="ECO:0000259" key="5">
    <source>
        <dbReference type="Pfam" id="PF09294"/>
    </source>
</evidence>
<feature type="chain" id="PRO_5043854285" evidence="3">
    <location>
        <begin position="25"/>
        <end position="380"/>
    </location>
</feature>
<evidence type="ECO:0000313" key="7">
    <source>
        <dbReference type="Proteomes" id="UP000823561"/>
    </source>
</evidence>
<dbReference type="Pfam" id="PF01108">
    <property type="entry name" value="Tissue_fac"/>
    <property type="match status" value="1"/>
</dbReference>
<feature type="region of interest" description="Disordered" evidence="1">
    <location>
        <begin position="344"/>
        <end position="363"/>
    </location>
</feature>
<proteinExistence type="predicted"/>
<comment type="caution">
    <text evidence="6">The sequence shown here is derived from an EMBL/GenBank/DDBJ whole genome shotgun (WGS) entry which is preliminary data.</text>
</comment>
<evidence type="ECO:0000256" key="2">
    <source>
        <dbReference type="SAM" id="Phobius"/>
    </source>
</evidence>
<feature type="domain" description="Interferon/interleukin receptor" evidence="5">
    <location>
        <begin position="126"/>
        <end position="222"/>
    </location>
</feature>
<evidence type="ECO:0000259" key="4">
    <source>
        <dbReference type="Pfam" id="PF01108"/>
    </source>
</evidence>
<dbReference type="EMBL" id="JADWDJ010000003">
    <property type="protein sequence ID" value="KAG5282858.1"/>
    <property type="molecule type" value="Genomic_DNA"/>
</dbReference>